<proteinExistence type="predicted"/>
<organism evidence="2 3">
    <name type="scientific">Spirodela intermedia</name>
    <name type="common">Intermediate duckweed</name>
    <dbReference type="NCBI Taxonomy" id="51605"/>
    <lineage>
        <taxon>Eukaryota</taxon>
        <taxon>Viridiplantae</taxon>
        <taxon>Streptophyta</taxon>
        <taxon>Embryophyta</taxon>
        <taxon>Tracheophyta</taxon>
        <taxon>Spermatophyta</taxon>
        <taxon>Magnoliopsida</taxon>
        <taxon>Liliopsida</taxon>
        <taxon>Araceae</taxon>
        <taxon>Lemnoideae</taxon>
        <taxon>Spirodela</taxon>
    </lineage>
</organism>
<keyword evidence="3" id="KW-1185">Reference proteome</keyword>
<gene>
    <name evidence="2" type="ORF">SI8410_08011270</name>
</gene>
<dbReference type="PANTHER" id="PTHR34280:SF2">
    <property type="entry name" value="OS01G0920100 PROTEIN"/>
    <property type="match status" value="1"/>
</dbReference>
<feature type="region of interest" description="Disordered" evidence="1">
    <location>
        <begin position="55"/>
        <end position="97"/>
    </location>
</feature>
<dbReference type="EMBL" id="LR746271">
    <property type="protein sequence ID" value="CAA7400592.1"/>
    <property type="molecule type" value="Genomic_DNA"/>
</dbReference>
<dbReference type="OrthoDB" id="1925325at2759"/>
<evidence type="ECO:0000313" key="3">
    <source>
        <dbReference type="Proteomes" id="UP000663760"/>
    </source>
</evidence>
<evidence type="ECO:0000313" key="2">
    <source>
        <dbReference type="EMBL" id="CAA7400592.1"/>
    </source>
</evidence>
<feature type="compositionally biased region" description="Polar residues" evidence="1">
    <location>
        <begin position="56"/>
        <end position="70"/>
    </location>
</feature>
<sequence>MGSCLSSRKATAPLPLPMGKLSNGPGHAAEGNGEIFFDSRAWLDSDCEDDFFSINGDFTPSQGSTPNHQLGSAMKPKLEGSLGFDGLSDTQSEPSPRKKLAEFLHETKHVKLEPEREKPKEKSQ</sequence>
<name>A0A7I8KSX1_SPIIN</name>
<feature type="region of interest" description="Disordered" evidence="1">
    <location>
        <begin position="1"/>
        <end position="30"/>
    </location>
</feature>
<feature type="region of interest" description="Disordered" evidence="1">
    <location>
        <begin position="105"/>
        <end position="124"/>
    </location>
</feature>
<reference evidence="2" key="1">
    <citation type="submission" date="2020-02" db="EMBL/GenBank/DDBJ databases">
        <authorList>
            <person name="Scholz U."/>
            <person name="Mascher M."/>
            <person name="Fiebig A."/>
        </authorList>
    </citation>
    <scope>NUCLEOTIDE SEQUENCE</scope>
</reference>
<evidence type="ECO:0000256" key="1">
    <source>
        <dbReference type="SAM" id="MobiDB-lite"/>
    </source>
</evidence>
<dbReference type="InterPro" id="IPR038947">
    <property type="entry name" value="At3g27210-like"/>
</dbReference>
<dbReference type="Proteomes" id="UP000663760">
    <property type="component" value="Chromosome 8"/>
</dbReference>
<dbReference type="PANTHER" id="PTHR34280">
    <property type="entry name" value="OS01G0920100 PROTEIN"/>
    <property type="match status" value="1"/>
</dbReference>
<accession>A0A7I8KSX1</accession>
<protein>
    <submittedName>
        <fullName evidence="2">Uncharacterized protein</fullName>
    </submittedName>
</protein>
<dbReference type="AlphaFoldDB" id="A0A7I8KSX1"/>